<name>I2NVB6_NEISI</name>
<evidence type="ECO:0000313" key="1">
    <source>
        <dbReference type="EMBL" id="EIG29777.1"/>
    </source>
</evidence>
<accession>I2NVB6</accession>
<reference evidence="1 2" key="1">
    <citation type="submission" date="2012-04" db="EMBL/GenBank/DDBJ databases">
        <authorList>
            <person name="Harkins D.M."/>
            <person name="Madupu R."/>
            <person name="Durkin A.S."/>
            <person name="Torralba M."/>
            <person name="Methe B."/>
            <person name="Sutton G.G."/>
            <person name="Nelson K.E."/>
        </authorList>
    </citation>
    <scope>NUCLEOTIDE SEQUENCE [LARGE SCALE GENOMIC DNA]</scope>
    <source>
        <strain evidence="1 2">VK64</strain>
    </source>
</reference>
<sequence>MIDRHFHHAAADTCPAAQTAERRVRIISATAQQRRHRSNGNNLFHIHSHPLPQGRLKRPAKSLNKRALYRKRCEMGDWGKSGYNPFFWENRGFING</sequence>
<gene>
    <name evidence="1" type="ORF">HMPREF1051_2104</name>
</gene>
<comment type="caution">
    <text evidence="1">The sequence shown here is derived from an EMBL/GenBank/DDBJ whole genome shotgun (WGS) entry which is preliminary data.</text>
</comment>
<evidence type="ECO:0000313" key="2">
    <source>
        <dbReference type="Proteomes" id="UP000004473"/>
    </source>
</evidence>
<dbReference type="EMBL" id="AJMT01000045">
    <property type="protein sequence ID" value="EIG29777.1"/>
    <property type="molecule type" value="Genomic_DNA"/>
</dbReference>
<organism evidence="1 2">
    <name type="scientific">Neisseria sicca VK64</name>
    <dbReference type="NCBI Taxonomy" id="1095748"/>
    <lineage>
        <taxon>Bacteria</taxon>
        <taxon>Pseudomonadati</taxon>
        <taxon>Pseudomonadota</taxon>
        <taxon>Betaproteobacteria</taxon>
        <taxon>Neisseriales</taxon>
        <taxon>Neisseriaceae</taxon>
        <taxon>Neisseria</taxon>
    </lineage>
</organism>
<dbReference type="Proteomes" id="UP000004473">
    <property type="component" value="Unassembled WGS sequence"/>
</dbReference>
<protein>
    <submittedName>
        <fullName evidence="1">Uncharacterized protein</fullName>
    </submittedName>
</protein>
<dbReference type="AlphaFoldDB" id="I2NVB6"/>
<proteinExistence type="predicted"/>